<keyword evidence="9 23" id="KW-0863">Zinc-finger</keyword>
<dbReference type="SMART" id="SM00547">
    <property type="entry name" value="ZnF_RBZ"/>
    <property type="match status" value="1"/>
</dbReference>
<evidence type="ECO:0000256" key="1">
    <source>
        <dbReference type="ARBA" id="ARBA00004123"/>
    </source>
</evidence>
<dbReference type="InterPro" id="IPR001876">
    <property type="entry name" value="Znf_RanBP2"/>
</dbReference>
<dbReference type="InterPro" id="IPR010666">
    <property type="entry name" value="Znf_GRF"/>
</dbReference>
<evidence type="ECO:0000259" key="24">
    <source>
        <dbReference type="PROSITE" id="PS50199"/>
    </source>
</evidence>
<evidence type="ECO:0000256" key="10">
    <source>
        <dbReference type="ARBA" id="ARBA00022801"/>
    </source>
</evidence>
<keyword evidence="8" id="KW-0227">DNA damage</keyword>
<dbReference type="InterPro" id="IPR036443">
    <property type="entry name" value="Znf_RanBP2_sf"/>
</dbReference>
<dbReference type="PROSITE" id="PS51999">
    <property type="entry name" value="ZF_GRF"/>
    <property type="match status" value="2"/>
</dbReference>
<keyword evidence="6" id="KW-0479">Metal-binding</keyword>
<evidence type="ECO:0000256" key="14">
    <source>
        <dbReference type="ARBA" id="ARBA00023239"/>
    </source>
</evidence>
<keyword evidence="7" id="KW-0677">Repeat</keyword>
<organism evidence="27 28">
    <name type="scientific">Oryzias sinensis</name>
    <name type="common">Chinese medaka</name>
    <dbReference type="NCBI Taxonomy" id="183150"/>
    <lineage>
        <taxon>Eukaryota</taxon>
        <taxon>Metazoa</taxon>
        <taxon>Chordata</taxon>
        <taxon>Craniata</taxon>
        <taxon>Vertebrata</taxon>
        <taxon>Euteleostomi</taxon>
        <taxon>Actinopterygii</taxon>
        <taxon>Neopterygii</taxon>
        <taxon>Teleostei</taxon>
        <taxon>Neoteleostei</taxon>
        <taxon>Acanthomorphata</taxon>
        <taxon>Ovalentaria</taxon>
        <taxon>Atherinomorphae</taxon>
        <taxon>Beloniformes</taxon>
        <taxon>Adrianichthyidae</taxon>
        <taxon>Oryziinae</taxon>
        <taxon>Oryzias</taxon>
    </lineage>
</organism>
<dbReference type="FunFam" id="1.10.8.50:FF:000008">
    <property type="entry name" value="Nei-like DNA glycosylase 3"/>
    <property type="match status" value="1"/>
</dbReference>
<accession>A0A8C7Y2J3</accession>
<dbReference type="PROSITE" id="PS01358">
    <property type="entry name" value="ZF_RANBP2_1"/>
    <property type="match status" value="1"/>
</dbReference>
<dbReference type="Ensembl" id="ENSOSIT00000023638.1">
    <property type="protein sequence ID" value="ENSOSIP00000022377.1"/>
    <property type="gene ID" value="ENSOSIG00000011779.1"/>
</dbReference>
<evidence type="ECO:0000256" key="21">
    <source>
        <dbReference type="ARBA" id="ARBA00082922"/>
    </source>
</evidence>
<dbReference type="Gene3D" id="3.20.190.10">
    <property type="entry name" value="MutM-like, N-terminal"/>
    <property type="match status" value="2"/>
</dbReference>
<evidence type="ECO:0000256" key="15">
    <source>
        <dbReference type="ARBA" id="ARBA00023242"/>
    </source>
</evidence>
<dbReference type="GO" id="GO:0006284">
    <property type="term" value="P:base-excision repair"/>
    <property type="evidence" value="ECO:0007669"/>
    <property type="project" value="InterPro"/>
</dbReference>
<evidence type="ECO:0000256" key="18">
    <source>
        <dbReference type="ARBA" id="ARBA00044632"/>
    </source>
</evidence>
<dbReference type="InterPro" id="IPR015887">
    <property type="entry name" value="DNA_glyclase_Znf_dom_DNA_BS"/>
</dbReference>
<dbReference type="Gene3D" id="1.10.8.50">
    <property type="match status" value="1"/>
</dbReference>
<dbReference type="AlphaFoldDB" id="A0A8C7Y2J3"/>
<dbReference type="GO" id="GO:0003684">
    <property type="term" value="F:damaged DNA binding"/>
    <property type="evidence" value="ECO:0007669"/>
    <property type="project" value="InterPro"/>
</dbReference>
<evidence type="ECO:0000259" key="25">
    <source>
        <dbReference type="PROSITE" id="PS51066"/>
    </source>
</evidence>
<comment type="subcellular location">
    <subcellularLocation>
        <location evidence="2">Chromosome</location>
    </subcellularLocation>
    <subcellularLocation>
        <location evidence="1">Nucleus</location>
    </subcellularLocation>
</comment>
<dbReference type="EC" id="4.2.99.18" evidence="4"/>
<keyword evidence="13" id="KW-0234">DNA repair</keyword>
<evidence type="ECO:0000256" key="16">
    <source>
        <dbReference type="ARBA" id="ARBA00023268"/>
    </source>
</evidence>
<dbReference type="GeneTree" id="ENSGT00940000153230"/>
<dbReference type="GO" id="GO:0005654">
    <property type="term" value="C:nucleoplasm"/>
    <property type="evidence" value="ECO:0007669"/>
    <property type="project" value="UniProtKB-ARBA"/>
</dbReference>
<evidence type="ECO:0000256" key="12">
    <source>
        <dbReference type="ARBA" id="ARBA00023125"/>
    </source>
</evidence>
<dbReference type="Proteomes" id="UP000694383">
    <property type="component" value="Unplaced"/>
</dbReference>
<keyword evidence="14" id="KW-0456">Lyase</keyword>
<dbReference type="PROSITE" id="PS50199">
    <property type="entry name" value="ZF_RANBP2_2"/>
    <property type="match status" value="1"/>
</dbReference>
<dbReference type="PROSITE" id="PS01242">
    <property type="entry name" value="ZF_FPG_1"/>
    <property type="match status" value="1"/>
</dbReference>
<keyword evidence="5" id="KW-0158">Chromosome</keyword>
<keyword evidence="12" id="KW-0238">DNA-binding</keyword>
<evidence type="ECO:0000256" key="9">
    <source>
        <dbReference type="ARBA" id="ARBA00022771"/>
    </source>
</evidence>
<dbReference type="Pfam" id="PF06839">
    <property type="entry name" value="Zn_ribbon_GRF"/>
    <property type="match status" value="2"/>
</dbReference>
<evidence type="ECO:0000313" key="27">
    <source>
        <dbReference type="Ensembl" id="ENSOSIP00000022377.1"/>
    </source>
</evidence>
<dbReference type="SUPFAM" id="SSF46946">
    <property type="entry name" value="S13-like H2TH domain"/>
    <property type="match status" value="1"/>
</dbReference>
<evidence type="ECO:0000256" key="22">
    <source>
        <dbReference type="ARBA" id="ARBA00083341"/>
    </source>
</evidence>
<dbReference type="GO" id="GO:0008270">
    <property type="term" value="F:zinc ion binding"/>
    <property type="evidence" value="ECO:0007669"/>
    <property type="project" value="UniProtKB-KW"/>
</dbReference>
<dbReference type="Pfam" id="PF06831">
    <property type="entry name" value="H2TH"/>
    <property type="match status" value="1"/>
</dbReference>
<evidence type="ECO:0000256" key="20">
    <source>
        <dbReference type="ARBA" id="ARBA00081871"/>
    </source>
</evidence>
<dbReference type="PROSITE" id="PS51066">
    <property type="entry name" value="ZF_FPG_2"/>
    <property type="match status" value="1"/>
</dbReference>
<feature type="domain" description="RanBP2-type" evidence="24">
    <location>
        <begin position="283"/>
        <end position="312"/>
    </location>
</feature>
<keyword evidence="17" id="KW-0326">Glycosidase</keyword>
<dbReference type="SUPFAM" id="SSF90209">
    <property type="entry name" value="Ran binding protein zinc finger-like"/>
    <property type="match status" value="1"/>
</dbReference>
<sequence>MVEGPGCTLNGEKIRSKVKAGQRVNEVRGSAAKPGPGVSHSVPPCGRQTVGMNLSVFSVRVHFGMNGSLRVNPAETKAKAGSAPVLEIHLSSDVVCFYDNGACACRLTEDCEQKVRATESLDVCSTKFSFPRSEEAVRSQAGRMLCDVLLDQAVMPGVGNIIKNEALFDAGLHPAVKVEQLTEQHIHLLVKMTRDFTLLFYKCRKSGSPLFKHYRVYKRPQCGQCAGVITVCRLGDNGRMTYFCERCQKADPSGGDIRTLPRRNSLMGWACVKRSSDDVARPEEEDWACQLCTLINPPAVSACDACLTPRPQASAAPKASPFPADLIRYPCTAFTKPPGELKVNWRSAFGTTTLLFSDMSQKPKPVNPVPPSAGSPLNSLAAERGLSENSVCQRTTSPNYASGGWQRLSSVCISKTEGKSPAAATSSCPGAPCCASHCRPAVLRVVHKEGANKGRRFYACSLPRESKCDFFQWADLHFPSCHHGKRCLMRTVLKLGPNNGRTFYTCSFQKGKQCDFFQWAETGLAPAGC</sequence>
<dbReference type="PANTHER" id="PTHR22993:SF10">
    <property type="entry name" value="ENDONUCLEASE 8-LIKE 3"/>
    <property type="match status" value="1"/>
</dbReference>
<comment type="similarity">
    <text evidence="3">Belongs to the FPG family.</text>
</comment>
<protein>
    <recommendedName>
        <fullName evidence="19">Endonuclease 8-like 3</fullName>
        <ecNumber evidence="4">4.2.99.18</ecNumber>
    </recommendedName>
    <alternativeName>
        <fullName evidence="20">DNA glycosylase/AP lyase Neil3</fullName>
    </alternativeName>
    <alternativeName>
        <fullName evidence="22">Endonuclease VIII-like 3</fullName>
    </alternativeName>
    <alternativeName>
        <fullName evidence="21">Nei-like protein 3</fullName>
    </alternativeName>
</protein>
<evidence type="ECO:0000256" key="4">
    <source>
        <dbReference type="ARBA" id="ARBA00012720"/>
    </source>
</evidence>
<keyword evidence="28" id="KW-1185">Reference proteome</keyword>
<keyword evidence="11" id="KW-0862">Zinc</keyword>
<dbReference type="Pfam" id="PF00641">
    <property type="entry name" value="Zn_ribbon_RanBP"/>
    <property type="match status" value="1"/>
</dbReference>
<evidence type="ECO:0000256" key="17">
    <source>
        <dbReference type="ARBA" id="ARBA00023295"/>
    </source>
</evidence>
<proteinExistence type="inferred from homology"/>
<evidence type="ECO:0000259" key="26">
    <source>
        <dbReference type="PROSITE" id="PS51999"/>
    </source>
</evidence>
<evidence type="ECO:0000256" key="6">
    <source>
        <dbReference type="ARBA" id="ARBA00022723"/>
    </source>
</evidence>
<keyword evidence="15" id="KW-0539">Nucleus</keyword>
<evidence type="ECO:0000256" key="7">
    <source>
        <dbReference type="ARBA" id="ARBA00022737"/>
    </source>
</evidence>
<dbReference type="SMART" id="SM01232">
    <property type="entry name" value="H2TH"/>
    <property type="match status" value="1"/>
</dbReference>
<feature type="domain" description="GRF-type" evidence="26">
    <location>
        <begin position="481"/>
        <end position="523"/>
    </location>
</feature>
<evidence type="ECO:0000256" key="23">
    <source>
        <dbReference type="PROSITE-ProRule" id="PRU00322"/>
    </source>
</evidence>
<dbReference type="GO" id="GO:0005694">
    <property type="term" value="C:chromosome"/>
    <property type="evidence" value="ECO:0007669"/>
    <property type="project" value="UniProtKB-SubCell"/>
</dbReference>
<dbReference type="InterPro" id="IPR000214">
    <property type="entry name" value="Znf_DNA_glyclase/AP_lyase"/>
</dbReference>
<evidence type="ECO:0000256" key="19">
    <source>
        <dbReference type="ARBA" id="ARBA00073168"/>
    </source>
</evidence>
<evidence type="ECO:0000256" key="2">
    <source>
        <dbReference type="ARBA" id="ARBA00004286"/>
    </source>
</evidence>
<feature type="domain" description="GRF-type" evidence="26">
    <location>
        <begin position="434"/>
        <end position="477"/>
    </location>
</feature>
<keyword evidence="16" id="KW-0511">Multifunctional enzyme</keyword>
<evidence type="ECO:0000256" key="5">
    <source>
        <dbReference type="ARBA" id="ARBA00022454"/>
    </source>
</evidence>
<keyword evidence="10" id="KW-0378">Hydrolase</keyword>
<dbReference type="GO" id="GO:0140078">
    <property type="term" value="F:class I DNA-(apurinic or apyrimidinic site) endonuclease activity"/>
    <property type="evidence" value="ECO:0007669"/>
    <property type="project" value="UniProtKB-EC"/>
</dbReference>
<dbReference type="GO" id="GO:0019104">
    <property type="term" value="F:DNA N-glycosylase activity"/>
    <property type="evidence" value="ECO:0007669"/>
    <property type="project" value="TreeGrafter"/>
</dbReference>
<dbReference type="InterPro" id="IPR035937">
    <property type="entry name" value="FPG_N"/>
</dbReference>
<evidence type="ECO:0000313" key="28">
    <source>
        <dbReference type="Proteomes" id="UP000694383"/>
    </source>
</evidence>
<dbReference type="PANTHER" id="PTHR22993">
    <property type="entry name" value="FORMAMIDOPYRIMIDINE-DNA GLYCOSYLASE"/>
    <property type="match status" value="1"/>
</dbReference>
<evidence type="ECO:0000256" key="13">
    <source>
        <dbReference type="ARBA" id="ARBA00023204"/>
    </source>
</evidence>
<dbReference type="Gene3D" id="2.30.30.380">
    <property type="entry name" value="Zn-finger domain of Sec23/24"/>
    <property type="match status" value="1"/>
</dbReference>
<evidence type="ECO:0000256" key="8">
    <source>
        <dbReference type="ARBA" id="ARBA00022763"/>
    </source>
</evidence>
<reference evidence="27" key="2">
    <citation type="submission" date="2025-09" db="UniProtKB">
        <authorList>
            <consortium name="Ensembl"/>
        </authorList>
    </citation>
    <scope>IDENTIFICATION</scope>
</reference>
<evidence type="ECO:0000256" key="3">
    <source>
        <dbReference type="ARBA" id="ARBA00009409"/>
    </source>
</evidence>
<comment type="catalytic activity">
    <reaction evidence="18">
        <text>2'-deoxyribonucleotide-(2'-deoxyribose 5'-phosphate)-2'-deoxyribonucleotide-DNA = a 3'-end 2'-deoxyribonucleotide-(2,3-dehydro-2,3-deoxyribose 5'-phosphate)-DNA + a 5'-end 5'-phospho-2'-deoxyribonucleoside-DNA + H(+)</text>
        <dbReference type="Rhea" id="RHEA:66592"/>
        <dbReference type="Rhea" id="RHEA-COMP:13180"/>
        <dbReference type="Rhea" id="RHEA-COMP:16897"/>
        <dbReference type="Rhea" id="RHEA-COMP:17067"/>
        <dbReference type="ChEBI" id="CHEBI:15378"/>
        <dbReference type="ChEBI" id="CHEBI:136412"/>
        <dbReference type="ChEBI" id="CHEBI:157695"/>
        <dbReference type="ChEBI" id="CHEBI:167181"/>
        <dbReference type="EC" id="4.2.99.18"/>
    </reaction>
</comment>
<dbReference type="InterPro" id="IPR010979">
    <property type="entry name" value="Ribosomal_uS13-like_H2TH"/>
</dbReference>
<name>A0A8C7Y2J3_9TELE</name>
<reference evidence="27" key="1">
    <citation type="submission" date="2025-08" db="UniProtKB">
        <authorList>
            <consortium name="Ensembl"/>
        </authorList>
    </citation>
    <scope>IDENTIFICATION</scope>
</reference>
<evidence type="ECO:0000256" key="11">
    <source>
        <dbReference type="ARBA" id="ARBA00022833"/>
    </source>
</evidence>
<feature type="domain" description="FPG-type" evidence="25">
    <location>
        <begin position="215"/>
        <end position="249"/>
    </location>
</feature>
<dbReference type="InterPro" id="IPR015886">
    <property type="entry name" value="H2TH_FPG"/>
</dbReference>